<feature type="signal peptide" evidence="1">
    <location>
        <begin position="1"/>
        <end position="27"/>
    </location>
</feature>
<protein>
    <recommendedName>
        <fullName evidence="2">BPTI/Kunitz inhibitor domain-containing protein</fullName>
    </recommendedName>
</protein>
<dbReference type="GO" id="GO:0004867">
    <property type="term" value="F:serine-type endopeptidase inhibitor activity"/>
    <property type="evidence" value="ECO:0007669"/>
    <property type="project" value="InterPro"/>
</dbReference>
<dbReference type="InterPro" id="IPR036880">
    <property type="entry name" value="Kunitz_BPTI_sf"/>
</dbReference>
<gene>
    <name evidence="3" type="ORF">DGUA_6G011856</name>
</gene>
<dbReference type="OrthoDB" id="7808666at2759"/>
<feature type="chain" id="PRO_5017456338" description="BPTI/Kunitz inhibitor domain-containing protein" evidence="1">
    <location>
        <begin position="28"/>
        <end position="99"/>
    </location>
</feature>
<reference evidence="4" key="1">
    <citation type="submission" date="2018-01" db="EMBL/GenBank/DDBJ databases">
        <authorList>
            <person name="Alioto T."/>
            <person name="Alioto T."/>
        </authorList>
    </citation>
    <scope>NUCLEOTIDE SEQUENCE [LARGE SCALE GENOMIC DNA]</scope>
</reference>
<dbReference type="Gene3D" id="4.10.410.10">
    <property type="entry name" value="Pancreatic trypsin inhibitor Kunitz domain"/>
    <property type="match status" value="1"/>
</dbReference>
<proteinExistence type="predicted"/>
<evidence type="ECO:0000313" key="3">
    <source>
        <dbReference type="EMBL" id="SPP79072.1"/>
    </source>
</evidence>
<accession>A0A3B0JFR7</accession>
<dbReference type="OMA" id="KICNNAR"/>
<evidence type="ECO:0000256" key="1">
    <source>
        <dbReference type="SAM" id="SignalP"/>
    </source>
</evidence>
<dbReference type="SUPFAM" id="SSF57362">
    <property type="entry name" value="BPTI-like"/>
    <property type="match status" value="1"/>
</dbReference>
<feature type="domain" description="BPTI/Kunitz inhibitor" evidence="2">
    <location>
        <begin position="33"/>
        <end position="80"/>
    </location>
</feature>
<organism evidence="3 4">
    <name type="scientific">Drosophila guanche</name>
    <name type="common">Fruit fly</name>
    <dbReference type="NCBI Taxonomy" id="7266"/>
    <lineage>
        <taxon>Eukaryota</taxon>
        <taxon>Metazoa</taxon>
        <taxon>Ecdysozoa</taxon>
        <taxon>Arthropoda</taxon>
        <taxon>Hexapoda</taxon>
        <taxon>Insecta</taxon>
        <taxon>Pterygota</taxon>
        <taxon>Neoptera</taxon>
        <taxon>Endopterygota</taxon>
        <taxon>Diptera</taxon>
        <taxon>Brachycera</taxon>
        <taxon>Muscomorpha</taxon>
        <taxon>Ephydroidea</taxon>
        <taxon>Drosophilidae</taxon>
        <taxon>Drosophila</taxon>
        <taxon>Sophophora</taxon>
    </lineage>
</organism>
<dbReference type="Proteomes" id="UP000268350">
    <property type="component" value="Unassembled WGS sequence"/>
</dbReference>
<evidence type="ECO:0000313" key="4">
    <source>
        <dbReference type="Proteomes" id="UP000268350"/>
    </source>
</evidence>
<dbReference type="InterPro" id="IPR002223">
    <property type="entry name" value="Kunitz_BPTI"/>
</dbReference>
<sequence>MKANSQLRVTVWLCVMLAMIQEQPIEARVRDLCTVQPSTNGLCVPSTLGIYFDVETQHCRFLGCGNKRLFGSLEDCEKICNNARHVKRRNRSGGNEAIN</sequence>
<keyword evidence="4" id="KW-1185">Reference proteome</keyword>
<dbReference type="EMBL" id="OUUW01000004">
    <property type="protein sequence ID" value="SPP79072.1"/>
    <property type="molecule type" value="Genomic_DNA"/>
</dbReference>
<dbReference type="AlphaFoldDB" id="A0A3B0JFR7"/>
<keyword evidence="1" id="KW-0732">Signal</keyword>
<dbReference type="Pfam" id="PF00014">
    <property type="entry name" value="Kunitz_BPTI"/>
    <property type="match status" value="1"/>
</dbReference>
<name>A0A3B0JFR7_DROGU</name>
<evidence type="ECO:0000259" key="2">
    <source>
        <dbReference type="Pfam" id="PF00014"/>
    </source>
</evidence>
<dbReference type="STRING" id="7266.A0A3B0JFR7"/>